<evidence type="ECO:0000313" key="2">
    <source>
        <dbReference type="EMBL" id="GBO24941.1"/>
    </source>
</evidence>
<dbReference type="AlphaFoldDB" id="A0A4Y2VJV4"/>
<sequence>MITTLPSRLPQEQGKITIRERFKQQMFNTGILQNRQNQGALSTIVTTSQPEIHSNFDRIEQTSSDGTDFTTSRIPSCDELEPTTILDFTIIRIKRKWKGDQRLVEKA</sequence>
<gene>
    <name evidence="2" type="ORF">AVEN_40666_1</name>
</gene>
<name>A0A4Y2VJV4_ARAVE</name>
<accession>A0A4Y2VJV4</accession>
<organism evidence="2 3">
    <name type="scientific">Araneus ventricosus</name>
    <name type="common">Orbweaver spider</name>
    <name type="synonym">Epeira ventricosa</name>
    <dbReference type="NCBI Taxonomy" id="182803"/>
    <lineage>
        <taxon>Eukaryota</taxon>
        <taxon>Metazoa</taxon>
        <taxon>Ecdysozoa</taxon>
        <taxon>Arthropoda</taxon>
        <taxon>Chelicerata</taxon>
        <taxon>Arachnida</taxon>
        <taxon>Araneae</taxon>
        <taxon>Araneomorphae</taxon>
        <taxon>Entelegynae</taxon>
        <taxon>Araneoidea</taxon>
        <taxon>Araneidae</taxon>
        <taxon>Araneus</taxon>
    </lineage>
</organism>
<dbReference type="EMBL" id="BGPR01047912">
    <property type="protein sequence ID" value="GBO24941.1"/>
    <property type="molecule type" value="Genomic_DNA"/>
</dbReference>
<feature type="compositionally biased region" description="Polar residues" evidence="1">
    <location>
        <begin position="61"/>
        <end position="74"/>
    </location>
</feature>
<reference evidence="2 3" key="1">
    <citation type="journal article" date="2019" name="Sci. Rep.">
        <title>Orb-weaving spider Araneus ventricosus genome elucidates the spidroin gene catalogue.</title>
        <authorList>
            <person name="Kono N."/>
            <person name="Nakamura H."/>
            <person name="Ohtoshi R."/>
            <person name="Moran D.A.P."/>
            <person name="Shinohara A."/>
            <person name="Yoshida Y."/>
            <person name="Fujiwara M."/>
            <person name="Mori M."/>
            <person name="Tomita M."/>
            <person name="Arakawa K."/>
        </authorList>
    </citation>
    <scope>NUCLEOTIDE SEQUENCE [LARGE SCALE GENOMIC DNA]</scope>
</reference>
<protein>
    <submittedName>
        <fullName evidence="2">Uncharacterized protein</fullName>
    </submittedName>
</protein>
<dbReference type="Proteomes" id="UP000499080">
    <property type="component" value="Unassembled WGS sequence"/>
</dbReference>
<evidence type="ECO:0000256" key="1">
    <source>
        <dbReference type="SAM" id="MobiDB-lite"/>
    </source>
</evidence>
<comment type="caution">
    <text evidence="2">The sequence shown here is derived from an EMBL/GenBank/DDBJ whole genome shotgun (WGS) entry which is preliminary data.</text>
</comment>
<feature type="region of interest" description="Disordered" evidence="1">
    <location>
        <begin position="56"/>
        <end position="75"/>
    </location>
</feature>
<evidence type="ECO:0000313" key="3">
    <source>
        <dbReference type="Proteomes" id="UP000499080"/>
    </source>
</evidence>
<proteinExistence type="predicted"/>
<keyword evidence="3" id="KW-1185">Reference proteome</keyword>